<dbReference type="Pfam" id="PF00583">
    <property type="entry name" value="Acetyltransf_1"/>
    <property type="match status" value="1"/>
</dbReference>
<evidence type="ECO:0000313" key="2">
    <source>
        <dbReference type="EMBL" id="MBF9233523.1"/>
    </source>
</evidence>
<accession>A0A931BRW5</accession>
<dbReference type="EMBL" id="JADQDO010000003">
    <property type="protein sequence ID" value="MBF9233523.1"/>
    <property type="molecule type" value="Genomic_DNA"/>
</dbReference>
<sequence length="269" mass="29030">MGTSDLLNLYDAEVRAWTGQLSPGYVTERDGAVVRLIGPGPEAHDNAVLWTRLDGANADAVIAAQVDFFGSRGRAFEWKHFSHDKPSDLAARLQAAGFVAQETETFVAFDVAQDPGQKNLPSAIRVERLDDPAACKDIAAVNGAVYGDADSAGRLADMIAREKQSDPDSLSIYAAYVDGNPVSVGWMRHKRGDAFGGLFGGSTLMEWRGKGVYSALVAARAREALARGCRWLTVDCSPMSLPILERRGFQRLSVITPFIWSPESAASQP</sequence>
<protein>
    <submittedName>
        <fullName evidence="2">GNAT family N-acetyltransferase</fullName>
    </submittedName>
</protein>
<feature type="domain" description="N-acetyltransferase" evidence="1">
    <location>
        <begin position="124"/>
        <end position="269"/>
    </location>
</feature>
<organism evidence="2 3">
    <name type="scientific">Microvirga alba</name>
    <dbReference type="NCBI Taxonomy" id="2791025"/>
    <lineage>
        <taxon>Bacteria</taxon>
        <taxon>Pseudomonadati</taxon>
        <taxon>Pseudomonadota</taxon>
        <taxon>Alphaproteobacteria</taxon>
        <taxon>Hyphomicrobiales</taxon>
        <taxon>Methylobacteriaceae</taxon>
        <taxon>Microvirga</taxon>
    </lineage>
</organism>
<dbReference type="InterPro" id="IPR016181">
    <property type="entry name" value="Acyl_CoA_acyltransferase"/>
</dbReference>
<name>A0A931BRW5_9HYPH</name>
<evidence type="ECO:0000259" key="1">
    <source>
        <dbReference type="PROSITE" id="PS51186"/>
    </source>
</evidence>
<dbReference type="InterPro" id="IPR000182">
    <property type="entry name" value="GNAT_dom"/>
</dbReference>
<dbReference type="Gene3D" id="3.40.630.30">
    <property type="match status" value="1"/>
</dbReference>
<proteinExistence type="predicted"/>
<dbReference type="SUPFAM" id="SSF55729">
    <property type="entry name" value="Acyl-CoA N-acyltransferases (Nat)"/>
    <property type="match status" value="1"/>
</dbReference>
<dbReference type="RefSeq" id="WP_196271523.1">
    <property type="nucleotide sequence ID" value="NZ_JADQDO010000003.1"/>
</dbReference>
<dbReference type="Proteomes" id="UP000599312">
    <property type="component" value="Unassembled WGS sequence"/>
</dbReference>
<evidence type="ECO:0000313" key="3">
    <source>
        <dbReference type="Proteomes" id="UP000599312"/>
    </source>
</evidence>
<gene>
    <name evidence="2" type="ORF">I2H38_09050</name>
</gene>
<dbReference type="GO" id="GO:0016747">
    <property type="term" value="F:acyltransferase activity, transferring groups other than amino-acyl groups"/>
    <property type="evidence" value="ECO:0007669"/>
    <property type="project" value="InterPro"/>
</dbReference>
<comment type="caution">
    <text evidence="2">The sequence shown here is derived from an EMBL/GenBank/DDBJ whole genome shotgun (WGS) entry which is preliminary data.</text>
</comment>
<dbReference type="PROSITE" id="PS51186">
    <property type="entry name" value="GNAT"/>
    <property type="match status" value="1"/>
</dbReference>
<reference evidence="2" key="1">
    <citation type="submission" date="2020-11" db="EMBL/GenBank/DDBJ databases">
        <authorList>
            <person name="Kim M.K."/>
        </authorList>
    </citation>
    <scope>NUCLEOTIDE SEQUENCE</scope>
    <source>
        <strain evidence="2">BT350</strain>
    </source>
</reference>
<keyword evidence="3" id="KW-1185">Reference proteome</keyword>
<dbReference type="AlphaFoldDB" id="A0A931BRW5"/>